<dbReference type="KEGG" id="pti:PHATRDRAFT_34932"/>
<dbReference type="RefSeq" id="XP_002179270.1">
    <property type="nucleotide sequence ID" value="XM_002179234.1"/>
</dbReference>
<keyword evidence="4" id="KW-1185">Reference proteome</keyword>
<evidence type="ECO:0000256" key="1">
    <source>
        <dbReference type="SAM" id="MobiDB-lite"/>
    </source>
</evidence>
<feature type="region of interest" description="Disordered" evidence="1">
    <location>
        <begin position="118"/>
        <end position="182"/>
    </location>
</feature>
<feature type="compositionally biased region" description="Polar residues" evidence="1">
    <location>
        <begin position="125"/>
        <end position="142"/>
    </location>
</feature>
<feature type="signal peptide" evidence="2">
    <location>
        <begin position="1"/>
        <end position="23"/>
    </location>
</feature>
<reference evidence="4" key="2">
    <citation type="submission" date="2008-08" db="EMBL/GenBank/DDBJ databases">
        <authorList>
            <consortium name="Diatom Consortium"/>
            <person name="Grigoriev I."/>
            <person name="Grimwood J."/>
            <person name="Kuo A."/>
            <person name="Otillar R.P."/>
            <person name="Salamov A."/>
            <person name="Detter J.C."/>
            <person name="Lindquist E."/>
            <person name="Shapiro H."/>
            <person name="Lucas S."/>
            <person name="Glavina del Rio T."/>
            <person name="Pitluck S."/>
            <person name="Rokhsar D."/>
            <person name="Bowler C."/>
        </authorList>
    </citation>
    <scope>GENOME REANNOTATION</scope>
    <source>
        <strain evidence="4">CCAP 1055/1</strain>
    </source>
</reference>
<gene>
    <name evidence="3" type="ORF">PHATRDRAFT_34932</name>
</gene>
<dbReference type="PaxDb" id="2850-Phatr34932"/>
<evidence type="ECO:0000313" key="3">
    <source>
        <dbReference type="EMBL" id="EEC49093.1"/>
    </source>
</evidence>
<dbReference type="OrthoDB" id="53731at2759"/>
<feature type="compositionally biased region" description="Basic and acidic residues" evidence="1">
    <location>
        <begin position="149"/>
        <end position="165"/>
    </location>
</feature>
<reference evidence="3 4" key="1">
    <citation type="journal article" date="2008" name="Nature">
        <title>The Phaeodactylum genome reveals the evolutionary history of diatom genomes.</title>
        <authorList>
            <person name="Bowler C."/>
            <person name="Allen A.E."/>
            <person name="Badger J.H."/>
            <person name="Grimwood J."/>
            <person name="Jabbari K."/>
            <person name="Kuo A."/>
            <person name="Maheswari U."/>
            <person name="Martens C."/>
            <person name="Maumus F."/>
            <person name="Otillar R.P."/>
            <person name="Rayko E."/>
            <person name="Salamov A."/>
            <person name="Vandepoele K."/>
            <person name="Beszteri B."/>
            <person name="Gruber A."/>
            <person name="Heijde M."/>
            <person name="Katinka M."/>
            <person name="Mock T."/>
            <person name="Valentin K."/>
            <person name="Verret F."/>
            <person name="Berges J.A."/>
            <person name="Brownlee C."/>
            <person name="Cadoret J.P."/>
            <person name="Chiovitti A."/>
            <person name="Choi C.J."/>
            <person name="Coesel S."/>
            <person name="De Martino A."/>
            <person name="Detter J.C."/>
            <person name="Durkin C."/>
            <person name="Falciatore A."/>
            <person name="Fournet J."/>
            <person name="Haruta M."/>
            <person name="Huysman M.J."/>
            <person name="Jenkins B.D."/>
            <person name="Jiroutova K."/>
            <person name="Jorgensen R.E."/>
            <person name="Joubert Y."/>
            <person name="Kaplan A."/>
            <person name="Kroger N."/>
            <person name="Kroth P.G."/>
            <person name="La Roche J."/>
            <person name="Lindquist E."/>
            <person name="Lommer M."/>
            <person name="Martin-Jezequel V."/>
            <person name="Lopez P.J."/>
            <person name="Lucas S."/>
            <person name="Mangogna M."/>
            <person name="McGinnis K."/>
            <person name="Medlin L.K."/>
            <person name="Montsant A."/>
            <person name="Oudot-Le Secq M.P."/>
            <person name="Napoli C."/>
            <person name="Obornik M."/>
            <person name="Parker M.S."/>
            <person name="Petit J.L."/>
            <person name="Porcel B.M."/>
            <person name="Poulsen N."/>
            <person name="Robison M."/>
            <person name="Rychlewski L."/>
            <person name="Rynearson T.A."/>
            <person name="Schmutz J."/>
            <person name="Shapiro H."/>
            <person name="Siaut M."/>
            <person name="Stanley M."/>
            <person name="Sussman M.R."/>
            <person name="Taylor A.R."/>
            <person name="Vardi A."/>
            <person name="von Dassow P."/>
            <person name="Vyverman W."/>
            <person name="Willis A."/>
            <person name="Wyrwicz L.S."/>
            <person name="Rokhsar D.S."/>
            <person name="Weissenbach J."/>
            <person name="Armbrust E.V."/>
            <person name="Green B.R."/>
            <person name="Van de Peer Y."/>
            <person name="Grigoriev I.V."/>
        </authorList>
    </citation>
    <scope>NUCLEOTIDE SEQUENCE [LARGE SCALE GENOMIC DNA]</scope>
    <source>
        <strain evidence="3 4">CCAP 1055/1</strain>
    </source>
</reference>
<protein>
    <submittedName>
        <fullName evidence="3">Uncharacterized protein</fullName>
    </submittedName>
</protein>
<dbReference type="Proteomes" id="UP000000759">
    <property type="component" value="Chromosome 6"/>
</dbReference>
<evidence type="ECO:0000313" key="4">
    <source>
        <dbReference type="Proteomes" id="UP000000759"/>
    </source>
</evidence>
<organism evidence="3 4">
    <name type="scientific">Phaeodactylum tricornutum (strain CCAP 1055/1)</name>
    <dbReference type="NCBI Taxonomy" id="556484"/>
    <lineage>
        <taxon>Eukaryota</taxon>
        <taxon>Sar</taxon>
        <taxon>Stramenopiles</taxon>
        <taxon>Ochrophyta</taxon>
        <taxon>Bacillariophyta</taxon>
        <taxon>Bacillariophyceae</taxon>
        <taxon>Bacillariophycidae</taxon>
        <taxon>Naviculales</taxon>
        <taxon>Phaeodactylaceae</taxon>
        <taxon>Phaeodactylum</taxon>
    </lineage>
</organism>
<name>B7FX38_PHATC</name>
<dbReference type="AlphaFoldDB" id="B7FX38"/>
<dbReference type="HOGENOM" id="CLU_1484766_0_0_1"/>
<evidence type="ECO:0000256" key="2">
    <source>
        <dbReference type="SAM" id="SignalP"/>
    </source>
</evidence>
<sequence length="182" mass="18899">MMSRLGAACVCLLLYSSSGFAPAVPDHNTAVRLSAKADASRSGGAARFFGIVTASVVSFHATNALAAPANDPSLLHFSSSIQIADSVRIMDMSLPSYGDLKDAKASVANVEGLTLPDTPRAGSSYAASQKAAPSTSPMSSVLPSMGKSAKKEKAPRIDQPAEAKDIMPNVKTMDSSMPKYNF</sequence>
<dbReference type="InParanoid" id="B7FX38"/>
<accession>B7FX38</accession>
<feature type="chain" id="PRO_5002855563" evidence="2">
    <location>
        <begin position="24"/>
        <end position="182"/>
    </location>
</feature>
<dbReference type="EMBL" id="CM000609">
    <property type="protein sequence ID" value="EEC49093.1"/>
    <property type="molecule type" value="Genomic_DNA"/>
</dbReference>
<dbReference type="GeneID" id="7200160"/>
<proteinExistence type="predicted"/>
<keyword evidence="2" id="KW-0732">Signal</keyword>